<dbReference type="PANTHER" id="PTHR10773">
    <property type="entry name" value="DNA-DIRECTED RNA POLYMERASES I, II, AND III SUBUNIT RPABC2"/>
    <property type="match status" value="1"/>
</dbReference>
<evidence type="ECO:0000313" key="2">
    <source>
        <dbReference type="EMBL" id="JAT13455.1"/>
    </source>
</evidence>
<dbReference type="AlphaFoldDB" id="A0A1B6KPT2"/>
<evidence type="ECO:0000256" key="1">
    <source>
        <dbReference type="SAM" id="MobiDB-lite"/>
    </source>
</evidence>
<reference evidence="2" key="1">
    <citation type="submission" date="2015-11" db="EMBL/GenBank/DDBJ databases">
        <title>De novo transcriptome assembly of four potential Pierce s Disease insect vectors from Arizona vineyards.</title>
        <authorList>
            <person name="Tassone E.E."/>
        </authorList>
    </citation>
    <scope>NUCLEOTIDE SEQUENCE</scope>
</reference>
<feature type="non-terminal residue" evidence="2">
    <location>
        <position position="161"/>
    </location>
</feature>
<proteinExistence type="predicted"/>
<name>A0A1B6KPT2_9HEMI</name>
<gene>
    <name evidence="2" type="ORF">g.53624</name>
</gene>
<organism evidence="2">
    <name type="scientific">Graphocephala atropunctata</name>
    <dbReference type="NCBI Taxonomy" id="36148"/>
    <lineage>
        <taxon>Eukaryota</taxon>
        <taxon>Metazoa</taxon>
        <taxon>Ecdysozoa</taxon>
        <taxon>Arthropoda</taxon>
        <taxon>Hexapoda</taxon>
        <taxon>Insecta</taxon>
        <taxon>Pterygota</taxon>
        <taxon>Neoptera</taxon>
        <taxon>Paraneoptera</taxon>
        <taxon>Hemiptera</taxon>
        <taxon>Auchenorrhyncha</taxon>
        <taxon>Membracoidea</taxon>
        <taxon>Cicadellidae</taxon>
        <taxon>Cicadellinae</taxon>
        <taxon>Cicadellini</taxon>
        <taxon>Graphocephala</taxon>
    </lineage>
</organism>
<feature type="non-terminal residue" evidence="2">
    <location>
        <position position="1"/>
    </location>
</feature>
<feature type="region of interest" description="Disordered" evidence="1">
    <location>
        <begin position="24"/>
        <end position="52"/>
    </location>
</feature>
<dbReference type="PANTHER" id="PTHR10773:SF19">
    <property type="match status" value="1"/>
</dbReference>
<protein>
    <submittedName>
        <fullName evidence="2">Uncharacterized protein</fullName>
    </submittedName>
</protein>
<accession>A0A1B6KPT2</accession>
<dbReference type="EMBL" id="GEBQ01026522">
    <property type="protein sequence ID" value="JAT13455.1"/>
    <property type="molecule type" value="Transcribed_RNA"/>
</dbReference>
<sequence>LSGHRVCKEFFRLTLDESNKRIDNVVSKKAHPEATGVSPRDRRGKKQPANKIPQEKIALVIEHIKSFPRYVSHYTRARHPTQKYLSSNLNIQKLIGLYKEFCAKKNVEPVTDSFYRYIFVNNFNIKFKKNHTDTCTICDRLNNQIKHNQGDVSTLKTQLEL</sequence>